<dbReference type="Proteomes" id="UP000188947">
    <property type="component" value="Unassembled WGS sequence"/>
</dbReference>
<keyword evidence="2" id="KW-1185">Reference proteome</keyword>
<proteinExistence type="predicted"/>
<dbReference type="EMBL" id="MPOG01000004">
    <property type="protein sequence ID" value="OOH97521.1"/>
    <property type="molecule type" value="Genomic_DNA"/>
</dbReference>
<dbReference type="OrthoDB" id="997845at2"/>
<evidence type="ECO:0000313" key="2">
    <source>
        <dbReference type="Proteomes" id="UP000188947"/>
    </source>
</evidence>
<evidence type="ECO:0000313" key="1">
    <source>
        <dbReference type="EMBL" id="OOH97521.1"/>
    </source>
</evidence>
<dbReference type="AlphaFoldDB" id="A0A1V3U3K5"/>
<name>A0A1V3U3K5_ELIME</name>
<organism evidence="1 2">
    <name type="scientific">Elizabethkingia meningoseptica</name>
    <name type="common">Chryseobacterium meningosepticum</name>
    <dbReference type="NCBI Taxonomy" id="238"/>
    <lineage>
        <taxon>Bacteria</taxon>
        <taxon>Pseudomonadati</taxon>
        <taxon>Bacteroidota</taxon>
        <taxon>Flavobacteriia</taxon>
        <taxon>Flavobacteriales</taxon>
        <taxon>Weeksellaceae</taxon>
        <taxon>Elizabethkingia</taxon>
    </lineage>
</organism>
<comment type="caution">
    <text evidence="1">The sequence shown here is derived from an EMBL/GenBank/DDBJ whole genome shotgun (WGS) entry which is preliminary data.</text>
</comment>
<gene>
    <name evidence="1" type="ORF">BMF97_04120</name>
</gene>
<sequence>MSFPKFAGKSYDFIIFQGSEQKTIIKGIIPEDGNFVLFIPNKNLPYIGMSRWLITETKEGGGLDMYIPGNDFSVSCLSNKPNDENIVYNNNDGNKEINKLYKEKKRIVNRYELMRQAIMIFDQRDKHYKTFEDEIKTQKRSYNSFQKILDRKSDYISQLVRIVNITEGLGTQLLDNKNDKANNICIYISEKLNWDYLYTSGYWDGIISTWVYLHIRALNDINRFKIEYNLICSKMSEQDYIYNFTDKVVHILKEENMTNYLDVIKNSNKSVSISKV</sequence>
<protein>
    <submittedName>
        <fullName evidence="1">Alkyl hydroperoxide reductase</fullName>
    </submittedName>
</protein>
<accession>A0A1V3U3K5</accession>
<reference evidence="1 2" key="1">
    <citation type="submission" date="2016-11" db="EMBL/GenBank/DDBJ databases">
        <title>Genome sequence and comparative genomic analysis of clinical strain Elizabethkingia meningoseptica 61421 PRCM.</title>
        <authorList>
            <person name="Wang M."/>
            <person name="Hu S."/>
            <person name="Cao L."/>
            <person name="Jiang T."/>
            <person name="Zhou Y."/>
            <person name="Ming D."/>
        </authorList>
    </citation>
    <scope>NUCLEOTIDE SEQUENCE [LARGE SCALE GENOMIC DNA]</scope>
    <source>
        <strain evidence="1 2">61421 PRCM</strain>
    </source>
</reference>